<accession>A0A151AAC7</accession>
<evidence type="ECO:0000313" key="2">
    <source>
        <dbReference type="EMBL" id="KYH24452.1"/>
    </source>
</evidence>
<keyword evidence="3" id="KW-1185">Reference proteome</keyword>
<keyword evidence="1" id="KW-0812">Transmembrane</keyword>
<evidence type="ECO:0000256" key="1">
    <source>
        <dbReference type="SAM" id="Phobius"/>
    </source>
</evidence>
<comment type="caution">
    <text evidence="2">The sequence shown here is derived from an EMBL/GenBank/DDBJ whole genome shotgun (WGS) entry which is preliminary data.</text>
</comment>
<proteinExistence type="predicted"/>
<evidence type="ECO:0000313" key="3">
    <source>
        <dbReference type="Proteomes" id="UP000075321"/>
    </source>
</evidence>
<reference evidence="2 3" key="1">
    <citation type="submission" date="2016-02" db="EMBL/GenBank/DDBJ databases">
        <title>Genome sequence of Halalkalicoccus paucihalophilus DSM 24557.</title>
        <authorList>
            <person name="Poehlein A."/>
            <person name="Daniel R."/>
        </authorList>
    </citation>
    <scope>NUCLEOTIDE SEQUENCE [LARGE SCALE GENOMIC DNA]</scope>
    <source>
        <strain evidence="2 3">DSM 24557</strain>
    </source>
</reference>
<dbReference type="AlphaFoldDB" id="A0A151AAC7"/>
<sequence>MVPPTSFASGNNVMTTLLSAVVLGVGFPILANYALPLVAIFIMILVGMTRSTCVLQALIDCNTLPSASPRRAIDQMYLMSRCVLSLSPLLLS</sequence>
<dbReference type="EMBL" id="LTAZ01000013">
    <property type="protein sequence ID" value="KYH24452.1"/>
    <property type="molecule type" value="Genomic_DNA"/>
</dbReference>
<name>A0A151AAC7_9EURY</name>
<keyword evidence="1" id="KW-1133">Transmembrane helix</keyword>
<protein>
    <submittedName>
        <fullName evidence="2">Uncharacterized protein</fullName>
    </submittedName>
</protein>
<dbReference type="Proteomes" id="UP000075321">
    <property type="component" value="Unassembled WGS sequence"/>
</dbReference>
<keyword evidence="1" id="KW-0472">Membrane</keyword>
<gene>
    <name evidence="2" type="ORF">HAPAU_34350</name>
</gene>
<organism evidence="2 3">
    <name type="scientific">Halalkalicoccus paucihalophilus</name>
    <dbReference type="NCBI Taxonomy" id="1008153"/>
    <lineage>
        <taxon>Archaea</taxon>
        <taxon>Methanobacteriati</taxon>
        <taxon>Methanobacteriota</taxon>
        <taxon>Stenosarchaea group</taxon>
        <taxon>Halobacteria</taxon>
        <taxon>Halobacteriales</taxon>
        <taxon>Halococcaceae</taxon>
        <taxon>Halalkalicoccus</taxon>
    </lineage>
</organism>
<feature type="transmembrane region" description="Helical" evidence="1">
    <location>
        <begin position="20"/>
        <end position="46"/>
    </location>
</feature>
<dbReference type="PATRIC" id="fig|1008153.3.peg.3618"/>